<dbReference type="GO" id="GO:0005576">
    <property type="term" value="C:extracellular region"/>
    <property type="evidence" value="ECO:0007669"/>
    <property type="project" value="UniProtKB-SubCell"/>
</dbReference>
<dbReference type="RefSeq" id="WP_020441837.1">
    <property type="nucleotide sequence ID" value="NC_021663.1"/>
</dbReference>
<keyword evidence="10" id="KW-1185">Reference proteome</keyword>
<dbReference type="InterPro" id="IPR029058">
    <property type="entry name" value="AB_hydrolase_fold"/>
</dbReference>
<gene>
    <name evidence="9" type="ORF">A606_09200</name>
</gene>
<comment type="subcellular location">
    <subcellularLocation>
        <location evidence="1">Secreted</location>
    </subcellularLocation>
</comment>
<evidence type="ECO:0000256" key="3">
    <source>
        <dbReference type="ARBA" id="ARBA00022651"/>
    </source>
</evidence>
<keyword evidence="2" id="KW-0964">Secreted</keyword>
<dbReference type="PANTHER" id="PTHR38050">
    <property type="match status" value="1"/>
</dbReference>
<name>S4XG20_9CORY</name>
<evidence type="ECO:0000256" key="7">
    <source>
        <dbReference type="ARBA" id="ARBA00023326"/>
    </source>
</evidence>
<protein>
    <submittedName>
        <fullName evidence="9">Secreted esterase B</fullName>
    </submittedName>
</protein>
<proteinExistence type="predicted"/>
<keyword evidence="5" id="KW-0378">Hydrolase</keyword>
<evidence type="ECO:0000256" key="2">
    <source>
        <dbReference type="ARBA" id="ARBA00022525"/>
    </source>
</evidence>
<dbReference type="STRING" id="1200352.A606_09200"/>
<dbReference type="GO" id="GO:0045493">
    <property type="term" value="P:xylan catabolic process"/>
    <property type="evidence" value="ECO:0007669"/>
    <property type="project" value="UniProtKB-KW"/>
</dbReference>
<dbReference type="AlphaFoldDB" id="S4XG20"/>
<dbReference type="InterPro" id="IPR000801">
    <property type="entry name" value="Esterase-like"/>
</dbReference>
<accession>S4XG20</accession>
<dbReference type="InterPro" id="IPR043595">
    <property type="entry name" value="FaeB/C/D"/>
</dbReference>
<keyword evidence="6" id="KW-0119">Carbohydrate metabolism</keyword>
<sequence>MSTTHLHRRPRLSAVAFGLAVVVGVCVVSSRSAVGEAPGVLDAHRNRVVAEVPAGTMTQVEAEIGQGPVLSGPAPGSSTTVTIDSGGRSRQAIVSVPVDYSPGSPVPVLLAYPGYQQTASEMQKFAALDDMPAVVVYMQGVQDAWEGAPYAVTSDGEDLQFTRDMLAALNSTYNIDRSRIYATGMSNGGGFAAKLACRMPDVFAAVASVSAAYYPGTGGDCVTPSTSFLDIHGVQDSTIAYEGGSRHGETYQSARGRTEEMAERDGCSLDPVTTALADDVRRMQWTMCSGDRDVVHLRVEDGGHTWPGDDTGASGGADGPASDAAEATSFSLDASTEVWAFVSAHRLAAR</sequence>
<keyword evidence="7" id="KW-0624">Polysaccharide degradation</keyword>
<feature type="region of interest" description="Disordered" evidence="8">
    <location>
        <begin position="300"/>
        <end position="328"/>
    </location>
</feature>
<dbReference type="PATRIC" id="fig|1200352.3.peg.1870"/>
<dbReference type="GO" id="GO:0030600">
    <property type="term" value="F:feruloyl esterase activity"/>
    <property type="evidence" value="ECO:0007669"/>
    <property type="project" value="InterPro"/>
</dbReference>
<evidence type="ECO:0000256" key="8">
    <source>
        <dbReference type="SAM" id="MobiDB-lite"/>
    </source>
</evidence>
<dbReference type="eggNOG" id="COG3509">
    <property type="taxonomic scope" value="Bacteria"/>
</dbReference>
<dbReference type="EMBL" id="CP003696">
    <property type="protein sequence ID" value="AGP31481.1"/>
    <property type="molecule type" value="Genomic_DNA"/>
</dbReference>
<dbReference type="Pfam" id="PF00756">
    <property type="entry name" value="Esterase"/>
    <property type="match status" value="1"/>
</dbReference>
<evidence type="ECO:0000313" key="9">
    <source>
        <dbReference type="EMBL" id="AGP31481.1"/>
    </source>
</evidence>
<feature type="compositionally biased region" description="Low complexity" evidence="8">
    <location>
        <begin position="319"/>
        <end position="328"/>
    </location>
</feature>
<keyword evidence="3" id="KW-0858">Xylan degradation</keyword>
<evidence type="ECO:0000256" key="4">
    <source>
        <dbReference type="ARBA" id="ARBA00022729"/>
    </source>
</evidence>
<dbReference type="Gene3D" id="3.40.50.1820">
    <property type="entry name" value="alpha/beta hydrolase"/>
    <property type="match status" value="1"/>
</dbReference>
<evidence type="ECO:0000256" key="6">
    <source>
        <dbReference type="ARBA" id="ARBA00023277"/>
    </source>
</evidence>
<dbReference type="Proteomes" id="UP000014809">
    <property type="component" value="Chromosome"/>
</dbReference>
<keyword evidence="4" id="KW-0732">Signal</keyword>
<reference evidence="9 10" key="1">
    <citation type="submission" date="2012-06" db="EMBL/GenBank/DDBJ databases">
        <title>Complete genome sequence of Corynebacterium terpenotabidum Y-11 (=DSM 44721).</title>
        <authorList>
            <person name="Ruckert C."/>
            <person name="Albersmeier A."/>
            <person name="Al-Dilaimi A."/>
            <person name="Szczepanowski R."/>
            <person name="Kalinowski J."/>
        </authorList>
    </citation>
    <scope>NUCLEOTIDE SEQUENCE [LARGE SCALE GENOMIC DNA]</scope>
    <source>
        <strain evidence="9 10">Y-11</strain>
    </source>
</reference>
<organism evidence="9 10">
    <name type="scientific">Corynebacterium terpenotabidum Y-11</name>
    <dbReference type="NCBI Taxonomy" id="1200352"/>
    <lineage>
        <taxon>Bacteria</taxon>
        <taxon>Bacillati</taxon>
        <taxon>Actinomycetota</taxon>
        <taxon>Actinomycetes</taxon>
        <taxon>Mycobacteriales</taxon>
        <taxon>Corynebacteriaceae</taxon>
        <taxon>Corynebacterium</taxon>
    </lineage>
</organism>
<dbReference type="OrthoDB" id="9767239at2"/>
<evidence type="ECO:0000313" key="10">
    <source>
        <dbReference type="Proteomes" id="UP000014809"/>
    </source>
</evidence>
<evidence type="ECO:0000256" key="5">
    <source>
        <dbReference type="ARBA" id="ARBA00022801"/>
    </source>
</evidence>
<dbReference type="PANTHER" id="PTHR38050:SF2">
    <property type="entry name" value="FERULOYL ESTERASE C-RELATED"/>
    <property type="match status" value="1"/>
</dbReference>
<dbReference type="SUPFAM" id="SSF53474">
    <property type="entry name" value="alpha/beta-Hydrolases"/>
    <property type="match status" value="1"/>
</dbReference>
<dbReference type="KEGG" id="cter:A606_09200"/>
<evidence type="ECO:0000256" key="1">
    <source>
        <dbReference type="ARBA" id="ARBA00004613"/>
    </source>
</evidence>
<dbReference type="HOGENOM" id="CLU_027551_5_0_11"/>